<protein>
    <submittedName>
        <fullName evidence="3">Stalk domain-containing protein</fullName>
    </submittedName>
</protein>
<dbReference type="Proteomes" id="UP001589747">
    <property type="component" value="Unassembled WGS sequence"/>
</dbReference>
<dbReference type="EMBL" id="JBHMDO010000003">
    <property type="protein sequence ID" value="MFB9324691.1"/>
    <property type="molecule type" value="Genomic_DNA"/>
</dbReference>
<evidence type="ECO:0000256" key="1">
    <source>
        <dbReference type="SAM" id="SignalP"/>
    </source>
</evidence>
<reference evidence="3 4" key="1">
    <citation type="submission" date="2024-09" db="EMBL/GenBank/DDBJ databases">
        <authorList>
            <person name="Sun Q."/>
            <person name="Mori K."/>
        </authorList>
    </citation>
    <scope>NUCLEOTIDE SEQUENCE [LARGE SCALE GENOMIC DNA]</scope>
    <source>
        <strain evidence="3 4">TISTR 2452</strain>
    </source>
</reference>
<evidence type="ECO:0000313" key="3">
    <source>
        <dbReference type="EMBL" id="MFB9324691.1"/>
    </source>
</evidence>
<dbReference type="Gene3D" id="3.30.457.10">
    <property type="entry name" value="Copper amine oxidase-like, N-terminal domain"/>
    <property type="match status" value="1"/>
</dbReference>
<organism evidence="3 4">
    <name type="scientific">Paenibacillus aurantiacus</name>
    <dbReference type="NCBI Taxonomy" id="1936118"/>
    <lineage>
        <taxon>Bacteria</taxon>
        <taxon>Bacillati</taxon>
        <taxon>Bacillota</taxon>
        <taxon>Bacilli</taxon>
        <taxon>Bacillales</taxon>
        <taxon>Paenibacillaceae</taxon>
        <taxon>Paenibacillus</taxon>
    </lineage>
</organism>
<name>A0ABV5KHJ6_9BACL</name>
<feature type="chain" id="PRO_5046633415" evidence="1">
    <location>
        <begin position="30"/>
        <end position="517"/>
    </location>
</feature>
<accession>A0ABV5KHJ6</accession>
<proteinExistence type="predicted"/>
<evidence type="ECO:0000313" key="4">
    <source>
        <dbReference type="Proteomes" id="UP001589747"/>
    </source>
</evidence>
<dbReference type="InterPro" id="IPR036582">
    <property type="entry name" value="Mao_N_sf"/>
</dbReference>
<dbReference type="InterPro" id="IPR012854">
    <property type="entry name" value="Cu_amine_oxidase-like_N"/>
</dbReference>
<evidence type="ECO:0000259" key="2">
    <source>
        <dbReference type="Pfam" id="PF07833"/>
    </source>
</evidence>
<comment type="caution">
    <text evidence="3">The sequence shown here is derived from an EMBL/GenBank/DDBJ whole genome shotgun (WGS) entry which is preliminary data.</text>
</comment>
<feature type="domain" description="Copper amine oxidase-like N-terminal" evidence="2">
    <location>
        <begin position="291"/>
        <end position="395"/>
    </location>
</feature>
<feature type="signal peptide" evidence="1">
    <location>
        <begin position="1"/>
        <end position="29"/>
    </location>
</feature>
<dbReference type="Pfam" id="PF07833">
    <property type="entry name" value="Cu_amine_oxidN1"/>
    <property type="match status" value="1"/>
</dbReference>
<keyword evidence="1" id="KW-0732">Signal</keyword>
<sequence length="517" mass="55484">MRMKRMYMLGLAALLAVGVPTGTAGTAQAAEAAAPTAANMPAAAEDDTVDVPVSSARPSAIQASAVQWVQMGQSDMAFVPLFGSRAADQDAIAKTVTIVNRLLKNAKPTTKLLVGENVYFANSLVMKLTDGTDINFQFNESQDVYILIGKDKYIAQDTTAIKEFFALLAVPPQTDISTLKPAIGQTVGVTGSVVSHEGTIRIFVQTSDISGGYRSAKGVSYPNKRALLVFTAPYSEARYNFQFTMPAYGEAFDGTFKPITPGAYNLYIDTGWSQSSQRVTVAPPAAPTLAINGVAVNDPALAPIVSKGVMLLPMRALAESFGWYVRWDDAHKAAFVSTQPDTQQINPGSSGMLSLWVNGKQLTGANAKPVIQTGRVYLPLRATSEAFGFQLTWTPSVRGTLLVFKPQLLDEGAYAGEVERLAAAKLLNGYVNAMNSSDAVALGRMFVKDRTPAQSFETIGQRLITGIRSVTFEERPGGALLAYVTFSYLFDPYGNKSGTRGIVFMQENGAWKITDVD</sequence>
<keyword evidence="4" id="KW-1185">Reference proteome</keyword>
<gene>
    <name evidence="3" type="ORF">ACFFSY_01900</name>
</gene>
<dbReference type="SUPFAM" id="SSF55383">
    <property type="entry name" value="Copper amine oxidase, domain N"/>
    <property type="match status" value="1"/>
</dbReference>
<dbReference type="RefSeq" id="WP_377489048.1">
    <property type="nucleotide sequence ID" value="NZ_JBHMDO010000003.1"/>
</dbReference>